<dbReference type="Gene3D" id="3.90.76.10">
    <property type="entry name" value="Dipeptide-binding Protein, Domain 1"/>
    <property type="match status" value="1"/>
</dbReference>
<organism evidence="4">
    <name type="scientific">Ornithinibacillus sp. 4-3</name>
    <dbReference type="NCBI Taxonomy" id="3231488"/>
    <lineage>
        <taxon>Bacteria</taxon>
        <taxon>Bacillati</taxon>
        <taxon>Bacillota</taxon>
        <taxon>Bacilli</taxon>
        <taxon>Bacillales</taxon>
        <taxon>Bacillaceae</taxon>
        <taxon>Ornithinibacillus</taxon>
    </lineage>
</organism>
<dbReference type="SUPFAM" id="SSF53850">
    <property type="entry name" value="Periplasmic binding protein-like II"/>
    <property type="match status" value="1"/>
</dbReference>
<dbReference type="Pfam" id="PF00496">
    <property type="entry name" value="SBP_bac_5"/>
    <property type="match status" value="1"/>
</dbReference>
<evidence type="ECO:0000256" key="2">
    <source>
        <dbReference type="SAM" id="SignalP"/>
    </source>
</evidence>
<dbReference type="GO" id="GO:0043190">
    <property type="term" value="C:ATP-binding cassette (ABC) transporter complex"/>
    <property type="evidence" value="ECO:0007669"/>
    <property type="project" value="InterPro"/>
</dbReference>
<accession>A0AB39HP55</accession>
<dbReference type="PANTHER" id="PTHR30290:SF38">
    <property type="entry name" value="D,D-DIPEPTIDE-BINDING PERIPLASMIC PROTEIN DDPA-RELATED"/>
    <property type="match status" value="1"/>
</dbReference>
<dbReference type="PANTHER" id="PTHR30290">
    <property type="entry name" value="PERIPLASMIC BINDING COMPONENT OF ABC TRANSPORTER"/>
    <property type="match status" value="1"/>
</dbReference>
<evidence type="ECO:0000259" key="3">
    <source>
        <dbReference type="Pfam" id="PF00496"/>
    </source>
</evidence>
<name>A0AB39HP55_9BACI</name>
<dbReference type="EMBL" id="CP162599">
    <property type="protein sequence ID" value="XDK32084.1"/>
    <property type="molecule type" value="Genomic_DNA"/>
</dbReference>
<dbReference type="Gene3D" id="3.40.190.10">
    <property type="entry name" value="Periplasmic binding protein-like II"/>
    <property type="match status" value="1"/>
</dbReference>
<reference evidence="4" key="1">
    <citation type="submission" date="2024-07" db="EMBL/GenBank/DDBJ databases">
        <title>Halotolerant mesophilic bacterium Ornithinibacillus sp. 4-3, sp. nov., isolated from soil.</title>
        <authorList>
            <person name="Sidarenka A.V."/>
            <person name="Guliayeva D.E."/>
            <person name="Leanovich S.I."/>
            <person name="Hileuskaya K.S."/>
            <person name="Akhremchuk A.E."/>
            <person name="Sikolenko M.A."/>
            <person name="Valentovich L.N."/>
        </authorList>
    </citation>
    <scope>NUCLEOTIDE SEQUENCE</scope>
    <source>
        <strain evidence="4">4-3</strain>
    </source>
</reference>
<dbReference type="AlphaFoldDB" id="A0AB39HP55"/>
<dbReference type="GO" id="GO:0015833">
    <property type="term" value="P:peptide transport"/>
    <property type="evidence" value="ECO:0007669"/>
    <property type="project" value="TreeGrafter"/>
</dbReference>
<dbReference type="CDD" id="cd08502">
    <property type="entry name" value="PBP2_NikA_DppA_OppA_like_16"/>
    <property type="match status" value="1"/>
</dbReference>
<dbReference type="PIRSF" id="PIRSF002741">
    <property type="entry name" value="MppA"/>
    <property type="match status" value="1"/>
</dbReference>
<feature type="signal peptide" evidence="2">
    <location>
        <begin position="1"/>
        <end position="22"/>
    </location>
</feature>
<dbReference type="GO" id="GO:0042597">
    <property type="term" value="C:periplasmic space"/>
    <property type="evidence" value="ECO:0007669"/>
    <property type="project" value="UniProtKB-ARBA"/>
</dbReference>
<dbReference type="InterPro" id="IPR000914">
    <property type="entry name" value="SBP_5_dom"/>
</dbReference>
<feature type="chain" id="PRO_5044231326" evidence="2">
    <location>
        <begin position="23"/>
        <end position="522"/>
    </location>
</feature>
<dbReference type="Gene3D" id="3.10.105.10">
    <property type="entry name" value="Dipeptide-binding Protein, Domain 3"/>
    <property type="match status" value="1"/>
</dbReference>
<dbReference type="InterPro" id="IPR030678">
    <property type="entry name" value="Peptide/Ni-bd"/>
</dbReference>
<dbReference type="GO" id="GO:1904680">
    <property type="term" value="F:peptide transmembrane transporter activity"/>
    <property type="evidence" value="ECO:0007669"/>
    <property type="project" value="TreeGrafter"/>
</dbReference>
<dbReference type="PROSITE" id="PS51257">
    <property type="entry name" value="PROKAR_LIPOPROTEIN"/>
    <property type="match status" value="1"/>
</dbReference>
<keyword evidence="1 2" id="KW-0732">Signal</keyword>
<feature type="domain" description="Solute-binding protein family 5" evidence="3">
    <location>
        <begin position="82"/>
        <end position="442"/>
    </location>
</feature>
<dbReference type="InterPro" id="IPR039424">
    <property type="entry name" value="SBP_5"/>
</dbReference>
<gene>
    <name evidence="4" type="ORF">AB4Y30_13850</name>
</gene>
<protein>
    <submittedName>
        <fullName evidence="4">ABC transporter substrate-binding protein</fullName>
    </submittedName>
</protein>
<evidence type="ECO:0000313" key="4">
    <source>
        <dbReference type="EMBL" id="XDK32084.1"/>
    </source>
</evidence>
<sequence length="522" mass="58611">MGLNKKNIFLNLLIATVIFLVACSSDSSESNNNSGSSNKGPLKVAVDAPPSTLDIPVTTSTHAQDIGRLIFEGLVTIDSDFQPVPMLAESIETDDNKTYIFNLRQGIKFHNGKEMIAEDVVASMERWMEKSSITGTIFNDATWSAVDDHTVLLELKEASLLVLDTLSSLKQAAAIMPKEIVESAPAEGIEEYIGTGPYQLEEWKQDQYIHLKKYEDYQSLDMEASGFSGKREALIEEIYFYMVPDPSTRLSGLQTGEYDYAYGIQFDDYEQLQNDPDMETLLVPTSNNLLGFNKVEGIASNFEFRQIINTALDADAIMLAGYPHEDFYWLDPGYMDVNVKTWASDARSEYYNQNDPEKAKQMLEDIGYNGEEFRILATRDIFPMYNQGVVIQEQLKQIGINATLEVYDWAGFIKKRDDLSAWDAFVSDSGTVSTPTQLNALSSTWAGGVNDDKVGETLRAIEVSPTIEEAKALWDELQLYAYEELLPIVHLGGNNMIYAYHKKLENVKATSRPIFWNITISE</sequence>
<evidence type="ECO:0000256" key="1">
    <source>
        <dbReference type="ARBA" id="ARBA00022729"/>
    </source>
</evidence>
<proteinExistence type="predicted"/>
<dbReference type="RefSeq" id="WP_368652805.1">
    <property type="nucleotide sequence ID" value="NZ_CP162599.1"/>
</dbReference>